<dbReference type="PROSITE" id="PS51319">
    <property type="entry name" value="TFIIS_N"/>
    <property type="match status" value="1"/>
</dbReference>
<dbReference type="Pfam" id="PF06881">
    <property type="entry name" value="Elongin_A"/>
    <property type="match status" value="1"/>
</dbReference>
<feature type="region of interest" description="Disordered" evidence="4">
    <location>
        <begin position="142"/>
        <end position="507"/>
    </location>
</feature>
<dbReference type="InterPro" id="IPR017923">
    <property type="entry name" value="TFIIS_N"/>
</dbReference>
<feature type="region of interest" description="Disordered" evidence="4">
    <location>
        <begin position="706"/>
        <end position="754"/>
    </location>
</feature>
<evidence type="ECO:0000256" key="3">
    <source>
        <dbReference type="PROSITE-ProRule" id="PRU00649"/>
    </source>
</evidence>
<dbReference type="Gene3D" id="6.10.250.3180">
    <property type="match status" value="1"/>
</dbReference>
<gene>
    <name evidence="6" type="primary">ELOA2_1</name>
    <name evidence="6" type="ORF">P7K49_028128</name>
</gene>
<feature type="compositionally biased region" description="Basic and acidic residues" evidence="4">
    <location>
        <begin position="314"/>
        <end position="328"/>
    </location>
</feature>
<feature type="compositionally biased region" description="Basic and acidic residues" evidence="4">
    <location>
        <begin position="487"/>
        <end position="496"/>
    </location>
</feature>
<dbReference type="InterPro" id="IPR010684">
    <property type="entry name" value="RNA_pol_II_trans_fac_SIII_A"/>
</dbReference>
<dbReference type="InterPro" id="IPR035441">
    <property type="entry name" value="TFIIS/LEDGF_dom_sf"/>
</dbReference>
<dbReference type="InterPro" id="IPR003617">
    <property type="entry name" value="TFIIS/CRSP70_N_sub"/>
</dbReference>
<dbReference type="SMART" id="SM00509">
    <property type="entry name" value="TFS2N"/>
    <property type="match status" value="1"/>
</dbReference>
<evidence type="ECO:0000313" key="6">
    <source>
        <dbReference type="EMBL" id="KAK2094390.1"/>
    </source>
</evidence>
<evidence type="ECO:0000313" key="7">
    <source>
        <dbReference type="Proteomes" id="UP001266305"/>
    </source>
</evidence>
<accession>A0ABQ9UC86</accession>
<reference evidence="6 7" key="1">
    <citation type="submission" date="2023-05" db="EMBL/GenBank/DDBJ databases">
        <title>B98-5 Cell Line De Novo Hybrid Assembly: An Optical Mapping Approach.</title>
        <authorList>
            <person name="Kananen K."/>
            <person name="Auerbach J.A."/>
            <person name="Kautto E."/>
            <person name="Blachly J.S."/>
        </authorList>
    </citation>
    <scope>NUCLEOTIDE SEQUENCE [LARGE SCALE GENOMIC DNA]</scope>
    <source>
        <strain evidence="6">B95-8</strain>
        <tissue evidence="6">Cell line</tissue>
    </source>
</reference>
<keyword evidence="7" id="KW-1185">Reference proteome</keyword>
<feature type="domain" description="TFIIS N-terminal" evidence="5">
    <location>
        <begin position="69"/>
        <end position="144"/>
    </location>
</feature>
<name>A0ABQ9UC86_SAGOE</name>
<evidence type="ECO:0000256" key="4">
    <source>
        <dbReference type="SAM" id="MobiDB-lite"/>
    </source>
</evidence>
<feature type="compositionally biased region" description="Polar residues" evidence="4">
    <location>
        <begin position="391"/>
        <end position="400"/>
    </location>
</feature>
<keyword evidence="2 3" id="KW-0539">Nucleus</keyword>
<dbReference type="CDD" id="cd00183">
    <property type="entry name" value="TFIIS_I"/>
    <property type="match status" value="1"/>
</dbReference>
<comment type="subcellular location">
    <subcellularLocation>
        <location evidence="1 3">Nucleus</location>
    </subcellularLocation>
</comment>
<comment type="caution">
    <text evidence="6">The sequence shown here is derived from an EMBL/GenBank/DDBJ whole genome shotgun (WGS) entry which is preliminary data.</text>
</comment>
<sequence length="803" mass="88636">MWNLRTWRHKDRAPRRSIRAVTPHPEACQVTGKLGRTGNRDTAGPSVEDRDVAAGQRRLYRYGEVEAGSTTLHAVETLQVRLATKTHPQKVGTYLQKLSALPMTADILAQTGIGKTVKNLRKHQHVGHFARDLAARWKKLLPVDSNTRHRPDPQDPEESSSRKRFGEALQDQEKAWGFPKNGMAPRRRSPSPERRGTAHTTPKGLRRSQRSSPSRQDGAERKRPRIAPADSGPQRARPSGRTGPIPMTQGPEPGQQAGRGHADAAQGRPLLAPGCQGQPQAEAVRGHNKGHKSSRHGERPVGAQGRRQSPASIRETRPPSRESTRDRPPSASAGTHKEGGCPGGTGQRLPAWAVAPDGHPDRPTHRRSRKKRPGLDGPDPRRGTHGLSSPGVKQQLSSDPETQEGKPPTAHLDTISVGSLSEVDEGEGAEESERPALSFEQYLTYDQLQKKERKTAKSSSTARGDQQRRANHSKGTRESWASPRELPPVKESHSERPQAAPADSCGRKTVLSHGFSELWDLSEPWMQANYDLLSAFECVTAQPQTETALSAPTFQEEAGSSGPRVNAKMRVYSGSRPARQPQWLTLRQQCVRALKDNPDALGQVGRVPSWVLELVLEGCTPDQLYRREKNNPALIGETDGLWRIHCLQDFKGEKLQEHESWRELYLRLRHAREQRLHVVTTSIRAARENKPNGRQTKMICFNSMAETPYDAPRRQEKSAGAADLENGNINPDPRPTKGSHPPSNGGGGGSGLPRLPEKRAYACLSCSNAQATAEAKIPKQAAKKVAPLMAKAIRDYKRRFSRR</sequence>
<dbReference type="Gene3D" id="1.20.930.10">
    <property type="entry name" value="Conserved domain common to transcription factors TFIIS, elongin A, CRSP70"/>
    <property type="match status" value="1"/>
</dbReference>
<dbReference type="Pfam" id="PF08711">
    <property type="entry name" value="Med26"/>
    <property type="match status" value="1"/>
</dbReference>
<dbReference type="PANTHER" id="PTHR15141">
    <property type="entry name" value="TRANSCRIPTION ELONGATION FACTOR B POLYPEPTIDE 3"/>
    <property type="match status" value="1"/>
</dbReference>
<dbReference type="Proteomes" id="UP001266305">
    <property type="component" value="Unassembled WGS sequence"/>
</dbReference>
<proteinExistence type="predicted"/>
<protein>
    <submittedName>
        <fullName evidence="6">Elongin-A2</fullName>
    </submittedName>
</protein>
<dbReference type="InterPro" id="IPR051870">
    <property type="entry name" value="Elongin-A_domain"/>
</dbReference>
<evidence type="ECO:0000256" key="2">
    <source>
        <dbReference type="ARBA" id="ARBA00023242"/>
    </source>
</evidence>
<dbReference type="SUPFAM" id="SSF47676">
    <property type="entry name" value="Conserved domain common to transcription factors TFIIS, elongin A, CRSP70"/>
    <property type="match status" value="1"/>
</dbReference>
<organism evidence="6 7">
    <name type="scientific">Saguinus oedipus</name>
    <name type="common">Cotton-top tamarin</name>
    <name type="synonym">Oedipomidas oedipus</name>
    <dbReference type="NCBI Taxonomy" id="9490"/>
    <lineage>
        <taxon>Eukaryota</taxon>
        <taxon>Metazoa</taxon>
        <taxon>Chordata</taxon>
        <taxon>Craniata</taxon>
        <taxon>Vertebrata</taxon>
        <taxon>Euteleostomi</taxon>
        <taxon>Mammalia</taxon>
        <taxon>Eutheria</taxon>
        <taxon>Euarchontoglires</taxon>
        <taxon>Primates</taxon>
        <taxon>Haplorrhini</taxon>
        <taxon>Platyrrhini</taxon>
        <taxon>Cebidae</taxon>
        <taxon>Callitrichinae</taxon>
        <taxon>Saguinus</taxon>
    </lineage>
</organism>
<dbReference type="PANTHER" id="PTHR15141:SF74">
    <property type="entry name" value="TFIIS N-TERMINAL DOMAIN-CONTAINING PROTEIN"/>
    <property type="match status" value="1"/>
</dbReference>
<evidence type="ECO:0000259" key="5">
    <source>
        <dbReference type="PROSITE" id="PS51319"/>
    </source>
</evidence>
<dbReference type="EMBL" id="JASSZA010000014">
    <property type="protein sequence ID" value="KAK2094390.1"/>
    <property type="molecule type" value="Genomic_DNA"/>
</dbReference>
<feature type="compositionally biased region" description="Basic and acidic residues" evidence="4">
    <location>
        <begin position="146"/>
        <end position="174"/>
    </location>
</feature>
<evidence type="ECO:0000256" key="1">
    <source>
        <dbReference type="ARBA" id="ARBA00004123"/>
    </source>
</evidence>